<dbReference type="InterPro" id="IPR016181">
    <property type="entry name" value="Acyl_CoA_acyltransferase"/>
</dbReference>
<evidence type="ECO:0000256" key="9">
    <source>
        <dbReference type="ARBA" id="ARBA00023315"/>
    </source>
</evidence>
<feature type="domain" description="N-acetyltransferase ESCO acetyl-transferase" evidence="12">
    <location>
        <begin position="241"/>
        <end position="302"/>
    </location>
</feature>
<feature type="domain" description="N-acetyltransferase ESCO zinc-finger" evidence="11">
    <location>
        <begin position="85"/>
        <end position="125"/>
    </location>
</feature>
<dbReference type="GO" id="GO:0008270">
    <property type="term" value="F:zinc ion binding"/>
    <property type="evidence" value="ECO:0007669"/>
    <property type="project" value="UniProtKB-KW"/>
</dbReference>
<reference evidence="13 14" key="1">
    <citation type="journal article" date="2021" name="Genome Biol.">
        <title>AFLAP: assembly-free linkage analysis pipeline using k-mers from genome sequencing data.</title>
        <authorList>
            <person name="Fletcher K."/>
            <person name="Zhang L."/>
            <person name="Gil J."/>
            <person name="Han R."/>
            <person name="Cavanaugh K."/>
            <person name="Michelmore R."/>
        </authorList>
    </citation>
    <scope>NUCLEOTIDE SEQUENCE [LARGE SCALE GENOMIC DNA]</scope>
    <source>
        <strain evidence="13 14">SF5</strain>
    </source>
</reference>
<comment type="caution">
    <text evidence="13">The sequence shown here is derived from an EMBL/GenBank/DDBJ whole genome shotgun (WGS) entry which is preliminary data.</text>
</comment>
<dbReference type="InterPro" id="IPR028009">
    <property type="entry name" value="ESCO_Acetyltransf_dom"/>
</dbReference>
<keyword evidence="6" id="KW-0862">Zinc</keyword>
<evidence type="ECO:0000256" key="3">
    <source>
        <dbReference type="ARBA" id="ARBA00022679"/>
    </source>
</evidence>
<dbReference type="Pfam" id="PF13878">
    <property type="entry name" value="zf-C2H2_3"/>
    <property type="match status" value="1"/>
</dbReference>
<evidence type="ECO:0008006" key="15">
    <source>
        <dbReference type="Google" id="ProtNLM"/>
    </source>
</evidence>
<dbReference type="SUPFAM" id="SSF55729">
    <property type="entry name" value="Acyl-CoA N-acyltransferases (Nat)"/>
    <property type="match status" value="1"/>
</dbReference>
<dbReference type="EMBL" id="SHOA02000010">
    <property type="protein sequence ID" value="TDH70176.1"/>
    <property type="molecule type" value="Genomic_DNA"/>
</dbReference>
<comment type="subcellular location">
    <subcellularLocation>
        <location evidence="1">Nucleus</location>
    </subcellularLocation>
</comment>
<protein>
    <recommendedName>
        <fullName evidence="15">N-acetyltransferase domain-containing protein</fullName>
    </recommendedName>
</protein>
<dbReference type="RefSeq" id="XP_067819675.1">
    <property type="nucleotide sequence ID" value="XM_067959745.1"/>
</dbReference>
<evidence type="ECO:0000259" key="11">
    <source>
        <dbReference type="Pfam" id="PF13878"/>
    </source>
</evidence>
<dbReference type="KEGG" id="blac:94345416"/>
<dbReference type="AlphaFoldDB" id="A0A976FNZ6"/>
<dbReference type="Pfam" id="PF13880">
    <property type="entry name" value="Acetyltransf_13"/>
    <property type="match status" value="1"/>
</dbReference>
<sequence>MTSVHDVLMRRGKRSESQLATKRTRSSKALRKENVSGKKSRTAILSWLSPTAHSRIARPAITPDLKATARVKEFVSSSKALPSKQLYIDVGQHSFGKHVSCTKCGLLYTAGEEEDEIDHAKFCKRMQRGVTFSKWKTERVLKRFNDPEARILEIRGDDPISHVKKLLDVKQVLDDALGFVEEKAFLQRSHFVYIQDHQVVGCVTTERITKACTLDTSASYAVVRTDLDQESSFRASANSKAALIGICQLWVHPLYRRKHVATQLVNVVREKSIYGMYVAKNLVAFAQPTRFGVQFAQNYIKPHETSPSGLWHPALFCADVVEQLLTTQFHTYMKKVQEADCKAELRRLVAKGPPIWLEDKHALPVPEEDSHIIQVWFAKKNVERSAKLDGALEGSARDSLWIELRQLLHAMDDDKEVN</sequence>
<comment type="similarity">
    <text evidence="2">Belongs to the acetyltransferase family. ECO subfamily.</text>
</comment>
<keyword evidence="7" id="KW-0539">Nucleus</keyword>
<evidence type="ECO:0000256" key="8">
    <source>
        <dbReference type="ARBA" id="ARBA00023306"/>
    </source>
</evidence>
<feature type="region of interest" description="Disordered" evidence="10">
    <location>
        <begin position="1"/>
        <end position="37"/>
    </location>
</feature>
<dbReference type="Proteomes" id="UP000294530">
    <property type="component" value="Unassembled WGS sequence"/>
</dbReference>
<dbReference type="GO" id="GO:0061733">
    <property type="term" value="F:protein-lysine-acetyltransferase activity"/>
    <property type="evidence" value="ECO:0007669"/>
    <property type="project" value="TreeGrafter"/>
</dbReference>
<dbReference type="PANTHER" id="PTHR45884:SF2">
    <property type="entry name" value="N-ACETYLTRANSFERASE ECO"/>
    <property type="match status" value="1"/>
</dbReference>
<name>A0A976FNZ6_BRELC</name>
<keyword evidence="5" id="KW-0863">Zinc-finger</keyword>
<evidence type="ECO:0000256" key="5">
    <source>
        <dbReference type="ARBA" id="ARBA00022771"/>
    </source>
</evidence>
<evidence type="ECO:0000313" key="14">
    <source>
        <dbReference type="Proteomes" id="UP000294530"/>
    </source>
</evidence>
<keyword evidence="4" id="KW-0479">Metal-binding</keyword>
<evidence type="ECO:0000256" key="10">
    <source>
        <dbReference type="SAM" id="MobiDB-lite"/>
    </source>
</evidence>
<keyword evidence="8" id="KW-0131">Cell cycle</keyword>
<keyword evidence="14" id="KW-1185">Reference proteome</keyword>
<keyword evidence="9" id="KW-0012">Acyltransferase</keyword>
<proteinExistence type="inferred from homology"/>
<dbReference type="InterPro" id="IPR028005">
    <property type="entry name" value="AcTrfase_ESCO_Znf_dom"/>
</dbReference>
<organism evidence="13 14">
    <name type="scientific">Bremia lactucae</name>
    <name type="common">Lettuce downy mildew</name>
    <dbReference type="NCBI Taxonomy" id="4779"/>
    <lineage>
        <taxon>Eukaryota</taxon>
        <taxon>Sar</taxon>
        <taxon>Stramenopiles</taxon>
        <taxon>Oomycota</taxon>
        <taxon>Peronosporomycetes</taxon>
        <taxon>Peronosporales</taxon>
        <taxon>Peronosporaceae</taxon>
        <taxon>Bremia</taxon>
    </lineage>
</organism>
<evidence type="ECO:0000259" key="12">
    <source>
        <dbReference type="Pfam" id="PF13880"/>
    </source>
</evidence>
<evidence type="ECO:0000256" key="6">
    <source>
        <dbReference type="ARBA" id="ARBA00022833"/>
    </source>
</evidence>
<evidence type="ECO:0000256" key="2">
    <source>
        <dbReference type="ARBA" id="ARBA00005816"/>
    </source>
</evidence>
<evidence type="ECO:0000256" key="7">
    <source>
        <dbReference type="ARBA" id="ARBA00023242"/>
    </source>
</evidence>
<dbReference type="GO" id="GO:0000785">
    <property type="term" value="C:chromatin"/>
    <property type="evidence" value="ECO:0007669"/>
    <property type="project" value="TreeGrafter"/>
</dbReference>
<keyword evidence="3" id="KW-0808">Transferase</keyword>
<dbReference type="PANTHER" id="PTHR45884">
    <property type="entry name" value="N-ACETYLTRANSFERASE ECO"/>
    <property type="match status" value="1"/>
</dbReference>
<evidence type="ECO:0000256" key="1">
    <source>
        <dbReference type="ARBA" id="ARBA00004123"/>
    </source>
</evidence>
<evidence type="ECO:0000313" key="13">
    <source>
        <dbReference type="EMBL" id="TDH70176.1"/>
    </source>
</evidence>
<gene>
    <name evidence="13" type="ORF">CCR75_001643</name>
</gene>
<dbReference type="GeneID" id="94345416"/>
<dbReference type="OrthoDB" id="428854at2759"/>
<dbReference type="GO" id="GO:0007064">
    <property type="term" value="P:mitotic sister chromatid cohesion"/>
    <property type="evidence" value="ECO:0007669"/>
    <property type="project" value="TreeGrafter"/>
</dbReference>
<accession>A0A976FNZ6</accession>
<evidence type="ECO:0000256" key="4">
    <source>
        <dbReference type="ARBA" id="ARBA00022723"/>
    </source>
</evidence>
<dbReference type="GO" id="GO:0005634">
    <property type="term" value="C:nucleus"/>
    <property type="evidence" value="ECO:0007669"/>
    <property type="project" value="UniProtKB-SubCell"/>
</dbReference>